<comment type="caution">
    <text evidence="17">The sequence shown here is derived from an EMBL/GenBank/DDBJ whole genome shotgun (WGS) entry which is preliminary data.</text>
</comment>
<dbReference type="Proteomes" id="UP000654947">
    <property type="component" value="Unassembled WGS sequence"/>
</dbReference>
<keyword evidence="14" id="KW-1133">Transmembrane helix</keyword>
<protein>
    <recommendedName>
        <fullName evidence="4">non-specific serine/threonine protein kinase</fullName>
        <ecNumber evidence="4">2.7.11.1</ecNumber>
    </recommendedName>
</protein>
<dbReference type="GO" id="GO:0004553">
    <property type="term" value="F:hydrolase activity, hydrolyzing O-glycosyl compounds"/>
    <property type="evidence" value="ECO:0007669"/>
    <property type="project" value="InterPro"/>
</dbReference>
<evidence type="ECO:0000256" key="6">
    <source>
        <dbReference type="ARBA" id="ARBA00022679"/>
    </source>
</evidence>
<dbReference type="AlphaFoldDB" id="A0A919CK20"/>
<keyword evidence="9" id="KW-0067">ATP-binding</keyword>
<dbReference type="CDD" id="cd14014">
    <property type="entry name" value="STKc_PknB_like"/>
    <property type="match status" value="1"/>
</dbReference>
<evidence type="ECO:0000256" key="3">
    <source>
        <dbReference type="ARBA" id="ARBA00010886"/>
    </source>
</evidence>
<evidence type="ECO:0000259" key="15">
    <source>
        <dbReference type="PROSITE" id="PS50011"/>
    </source>
</evidence>
<evidence type="ECO:0000256" key="5">
    <source>
        <dbReference type="ARBA" id="ARBA00022527"/>
    </source>
</evidence>
<feature type="compositionally biased region" description="Basic and acidic residues" evidence="13">
    <location>
        <begin position="252"/>
        <end position="263"/>
    </location>
</feature>
<keyword evidence="14" id="KW-0472">Membrane</keyword>
<dbReference type="GO" id="GO:0005524">
    <property type="term" value="F:ATP binding"/>
    <property type="evidence" value="ECO:0007669"/>
    <property type="project" value="UniProtKB-KW"/>
</dbReference>
<dbReference type="InterPro" id="IPR005543">
    <property type="entry name" value="PASTA_dom"/>
</dbReference>
<dbReference type="SUPFAM" id="SSF56112">
    <property type="entry name" value="Protein kinase-like (PK-like)"/>
    <property type="match status" value="1"/>
</dbReference>
<comment type="subcellular location">
    <subcellularLocation>
        <location evidence="1">Cytoplasm</location>
        <location evidence="1">Cytoskeleton</location>
        <location evidence="1">Microtubule organizing center</location>
        <location evidence="1">Centrosome</location>
    </subcellularLocation>
    <subcellularLocation>
        <location evidence="2">Cytoplasm</location>
        <location evidence="2">Cytoskeleton</location>
        <location evidence="2">Spindle pole</location>
    </subcellularLocation>
</comment>
<comment type="similarity">
    <text evidence="3">Belongs to the protein kinase superfamily. NEK Ser/Thr protein kinase family. NIMA subfamily.</text>
</comment>
<feature type="domain" description="PASTA" evidence="16">
    <location>
        <begin position="447"/>
        <end position="510"/>
    </location>
</feature>
<comment type="catalytic activity">
    <reaction evidence="12">
        <text>L-seryl-[protein] + ATP = O-phospho-L-seryl-[protein] + ADP + H(+)</text>
        <dbReference type="Rhea" id="RHEA:17989"/>
        <dbReference type="Rhea" id="RHEA-COMP:9863"/>
        <dbReference type="Rhea" id="RHEA-COMP:11604"/>
        <dbReference type="ChEBI" id="CHEBI:15378"/>
        <dbReference type="ChEBI" id="CHEBI:29999"/>
        <dbReference type="ChEBI" id="CHEBI:30616"/>
        <dbReference type="ChEBI" id="CHEBI:83421"/>
        <dbReference type="ChEBI" id="CHEBI:456216"/>
        <dbReference type="EC" id="2.7.11.1"/>
    </reaction>
</comment>
<evidence type="ECO:0000256" key="9">
    <source>
        <dbReference type="ARBA" id="ARBA00022840"/>
    </source>
</evidence>
<evidence type="ECO:0000256" key="13">
    <source>
        <dbReference type="SAM" id="MobiDB-lite"/>
    </source>
</evidence>
<evidence type="ECO:0000313" key="18">
    <source>
        <dbReference type="Proteomes" id="UP000654947"/>
    </source>
</evidence>
<keyword evidence="5 17" id="KW-0723">Serine/threonine-protein kinase</keyword>
<keyword evidence="6" id="KW-0808">Transferase</keyword>
<feature type="domain" description="PASTA" evidence="16">
    <location>
        <begin position="379"/>
        <end position="446"/>
    </location>
</feature>
<dbReference type="EMBL" id="BMXL01000024">
    <property type="protein sequence ID" value="GHD32762.1"/>
    <property type="molecule type" value="Genomic_DNA"/>
</dbReference>
<feature type="region of interest" description="Disordered" evidence="13">
    <location>
        <begin position="252"/>
        <end position="278"/>
    </location>
</feature>
<dbReference type="EC" id="2.7.11.1" evidence="4"/>
<feature type="compositionally biased region" description="Acidic residues" evidence="13">
    <location>
        <begin position="512"/>
        <end position="538"/>
    </location>
</feature>
<dbReference type="GO" id="GO:0005813">
    <property type="term" value="C:centrosome"/>
    <property type="evidence" value="ECO:0007669"/>
    <property type="project" value="UniProtKB-SubCell"/>
</dbReference>
<dbReference type="GO" id="GO:0005576">
    <property type="term" value="C:extracellular region"/>
    <property type="evidence" value="ECO:0007669"/>
    <property type="project" value="InterPro"/>
</dbReference>
<dbReference type="InterPro" id="IPR000719">
    <property type="entry name" value="Prot_kinase_dom"/>
</dbReference>
<evidence type="ECO:0000259" key="16">
    <source>
        <dbReference type="PROSITE" id="PS51178"/>
    </source>
</evidence>
<dbReference type="Gene3D" id="3.30.200.20">
    <property type="entry name" value="Phosphorylase Kinase, domain 1"/>
    <property type="match status" value="1"/>
</dbReference>
<dbReference type="CDD" id="cd06577">
    <property type="entry name" value="PASTA_pknB"/>
    <property type="match status" value="3"/>
</dbReference>
<evidence type="ECO:0000256" key="7">
    <source>
        <dbReference type="ARBA" id="ARBA00022741"/>
    </source>
</evidence>
<dbReference type="Gene3D" id="3.30.10.20">
    <property type="match status" value="3"/>
</dbReference>
<keyword evidence="14" id="KW-0812">Transmembrane</keyword>
<evidence type="ECO:0000256" key="8">
    <source>
        <dbReference type="ARBA" id="ARBA00022777"/>
    </source>
</evidence>
<dbReference type="PROSITE" id="PS51178">
    <property type="entry name" value="PASTA"/>
    <property type="match status" value="3"/>
</dbReference>
<dbReference type="InterPro" id="IPR001245">
    <property type="entry name" value="Ser-Thr/Tyr_kinase_cat_dom"/>
</dbReference>
<name>A0A919CK20_9ACTN</name>
<dbReference type="RefSeq" id="WP_193518400.1">
    <property type="nucleotide sequence ID" value="NZ_BMXL01000024.1"/>
</dbReference>
<dbReference type="Gene3D" id="1.10.510.10">
    <property type="entry name" value="Transferase(Phosphotransferase) domain 1"/>
    <property type="match status" value="1"/>
</dbReference>
<organism evidence="17 18">
    <name type="scientific">Nocardiopsis kunsanensis</name>
    <dbReference type="NCBI Taxonomy" id="141693"/>
    <lineage>
        <taxon>Bacteria</taxon>
        <taxon>Bacillati</taxon>
        <taxon>Actinomycetota</taxon>
        <taxon>Actinomycetes</taxon>
        <taxon>Streptosporangiales</taxon>
        <taxon>Nocardiopsidaceae</taxon>
        <taxon>Nocardiopsis</taxon>
    </lineage>
</organism>
<dbReference type="PANTHER" id="PTHR43289:SF34">
    <property type="entry name" value="SERINE_THREONINE-PROTEIN KINASE YBDM-RELATED"/>
    <property type="match status" value="1"/>
</dbReference>
<keyword evidence="10" id="KW-0206">Cytoskeleton</keyword>
<proteinExistence type="inferred from homology"/>
<comment type="catalytic activity">
    <reaction evidence="11">
        <text>L-threonyl-[protein] + ATP = O-phospho-L-threonyl-[protein] + ADP + H(+)</text>
        <dbReference type="Rhea" id="RHEA:46608"/>
        <dbReference type="Rhea" id="RHEA-COMP:11060"/>
        <dbReference type="Rhea" id="RHEA-COMP:11605"/>
        <dbReference type="ChEBI" id="CHEBI:15378"/>
        <dbReference type="ChEBI" id="CHEBI:30013"/>
        <dbReference type="ChEBI" id="CHEBI:30616"/>
        <dbReference type="ChEBI" id="CHEBI:61977"/>
        <dbReference type="ChEBI" id="CHEBI:456216"/>
        <dbReference type="EC" id="2.7.11.1"/>
    </reaction>
</comment>
<keyword evidence="8 17" id="KW-0418">Kinase</keyword>
<evidence type="ECO:0000256" key="10">
    <source>
        <dbReference type="ARBA" id="ARBA00023212"/>
    </source>
</evidence>
<dbReference type="CDD" id="cd12215">
    <property type="entry name" value="ChiC_BD"/>
    <property type="match status" value="1"/>
</dbReference>
<reference evidence="17 18" key="1">
    <citation type="journal article" date="2014" name="Int. J. Syst. Evol. Microbiol.">
        <title>Complete genome sequence of Corynebacterium casei LMG S-19264T (=DSM 44701T), isolated from a smear-ripened cheese.</title>
        <authorList>
            <consortium name="US DOE Joint Genome Institute (JGI-PGF)"/>
            <person name="Walter F."/>
            <person name="Albersmeier A."/>
            <person name="Kalinowski J."/>
            <person name="Ruckert C."/>
        </authorList>
    </citation>
    <scope>NUCLEOTIDE SEQUENCE [LARGE SCALE GENOMIC DNA]</scope>
    <source>
        <strain evidence="17 18">KCTC 19473</strain>
    </source>
</reference>
<dbReference type="PROSITE" id="PS50011">
    <property type="entry name" value="PROTEIN_KINASE_DOM"/>
    <property type="match status" value="1"/>
</dbReference>
<evidence type="ECO:0000313" key="17">
    <source>
        <dbReference type="EMBL" id="GHD32762.1"/>
    </source>
</evidence>
<dbReference type="Pfam" id="PF07714">
    <property type="entry name" value="PK_Tyr_Ser-Thr"/>
    <property type="match status" value="1"/>
</dbReference>
<keyword evidence="7" id="KW-0547">Nucleotide-binding</keyword>
<dbReference type="SMART" id="SM00740">
    <property type="entry name" value="PASTA"/>
    <property type="match status" value="3"/>
</dbReference>
<dbReference type="Pfam" id="PF03793">
    <property type="entry name" value="PASTA"/>
    <property type="match status" value="3"/>
</dbReference>
<evidence type="ECO:0000256" key="12">
    <source>
        <dbReference type="ARBA" id="ARBA00048679"/>
    </source>
</evidence>
<dbReference type="SUPFAM" id="SSF51055">
    <property type="entry name" value="Carbohydrate binding domain"/>
    <property type="match status" value="1"/>
</dbReference>
<dbReference type="InterPro" id="IPR011009">
    <property type="entry name" value="Kinase-like_dom_sf"/>
</dbReference>
<dbReference type="SMART" id="SM00220">
    <property type="entry name" value="S_TKc"/>
    <property type="match status" value="1"/>
</dbReference>
<feature type="transmembrane region" description="Helical" evidence="14">
    <location>
        <begin position="288"/>
        <end position="309"/>
    </location>
</feature>
<evidence type="ECO:0000256" key="1">
    <source>
        <dbReference type="ARBA" id="ARBA00004300"/>
    </source>
</evidence>
<accession>A0A919CK20</accession>
<feature type="domain" description="PASTA" evidence="16">
    <location>
        <begin position="310"/>
        <end position="378"/>
    </location>
</feature>
<sequence length="596" mass="62616">MSNRSPEPLPAGTLHERYVLGRRVRSDASGTGYTAHDLHTERTVMVTVLHPRLEEDEGAVAAFLERAEALSTVSGPGLADVLGHGRDGDHVYSVTEFAPGETLTDVLHRPDQYLRYSPATALSVVADVLQGLAAMHRADLLHGAISTDRIVLDDNGRVRLTGFPLFFDTETGQEPDARSDVHDMGAVLYTLMTGSEPEDDTRPLRPSAAVPEIPPDLDMLVFNATEPDPRHRPRDAGQYLAMVDQVLRNLPEGHGDREAEDTRPIPVVAPPEGQEGERAGAVPFRKRVPVLVAAGVLVLALFAGGWVLVGGSGTELPDLAGSDPDEAEAELAALDLDLEVGLDEAYSNDIDPGGVAGTTPGPGTEVVEGDEVVLHVSEGPQHVDVPDVVGGSEDDARTALQEAGLGEIDVVREDSGDHDPGTVLATEPEAGQEADREDAVTVTVSEGIIVPDLAGMPQGEAGDTLDELNLGAEVVHGHHDTVPAGEVIGQTPEPGSVLQDEDTVTVTVSAGPEEEEPEGPEDDAASGDDGGQDEDGQDDGGGSECGGVAAWGPEATYSSGDRVHFQGSIYEAQGEIRAIPPIVADQWDVWEEVGSC</sequence>
<dbReference type="GO" id="GO:0000922">
    <property type="term" value="C:spindle pole"/>
    <property type="evidence" value="ECO:0007669"/>
    <property type="project" value="UniProtKB-SubCell"/>
</dbReference>
<keyword evidence="10" id="KW-0963">Cytoplasm</keyword>
<evidence type="ECO:0000256" key="11">
    <source>
        <dbReference type="ARBA" id="ARBA00047899"/>
    </source>
</evidence>
<feature type="region of interest" description="Disordered" evidence="13">
    <location>
        <begin position="483"/>
        <end position="502"/>
    </location>
</feature>
<evidence type="ECO:0000256" key="14">
    <source>
        <dbReference type="SAM" id="Phobius"/>
    </source>
</evidence>
<evidence type="ECO:0000256" key="2">
    <source>
        <dbReference type="ARBA" id="ARBA00004647"/>
    </source>
</evidence>
<keyword evidence="18" id="KW-1185">Reference proteome</keyword>
<dbReference type="PANTHER" id="PTHR43289">
    <property type="entry name" value="MITOGEN-ACTIVATED PROTEIN KINASE KINASE KINASE 20-RELATED"/>
    <property type="match status" value="1"/>
</dbReference>
<dbReference type="Gene3D" id="2.10.10.20">
    <property type="entry name" value="Carbohydrate-binding module superfamily 5/12"/>
    <property type="match status" value="1"/>
</dbReference>
<dbReference type="GO" id="GO:0005975">
    <property type="term" value="P:carbohydrate metabolic process"/>
    <property type="evidence" value="ECO:0007669"/>
    <property type="project" value="InterPro"/>
</dbReference>
<gene>
    <name evidence="17" type="ORF">GCM10007147_36700</name>
</gene>
<dbReference type="GO" id="GO:0004674">
    <property type="term" value="F:protein serine/threonine kinase activity"/>
    <property type="evidence" value="ECO:0007669"/>
    <property type="project" value="UniProtKB-KW"/>
</dbReference>
<dbReference type="GO" id="GO:0030246">
    <property type="term" value="F:carbohydrate binding"/>
    <property type="evidence" value="ECO:0007669"/>
    <property type="project" value="InterPro"/>
</dbReference>
<feature type="domain" description="Protein kinase" evidence="15">
    <location>
        <begin position="18"/>
        <end position="247"/>
    </location>
</feature>
<evidence type="ECO:0000256" key="4">
    <source>
        <dbReference type="ARBA" id="ARBA00012513"/>
    </source>
</evidence>
<dbReference type="InterPro" id="IPR036573">
    <property type="entry name" value="CBM_sf_5/12"/>
</dbReference>
<feature type="region of interest" description="Disordered" evidence="13">
    <location>
        <begin position="508"/>
        <end position="559"/>
    </location>
</feature>